<dbReference type="InterPro" id="IPR037522">
    <property type="entry name" value="HD_GYP_dom"/>
</dbReference>
<dbReference type="PANTHER" id="PTHR43155:SF2">
    <property type="entry name" value="CYCLIC DI-GMP PHOSPHODIESTERASE PA4108"/>
    <property type="match status" value="1"/>
</dbReference>
<dbReference type="PANTHER" id="PTHR43155">
    <property type="entry name" value="CYCLIC DI-GMP PHOSPHODIESTERASE PA4108-RELATED"/>
    <property type="match status" value="1"/>
</dbReference>
<dbReference type="AlphaFoldDB" id="A0A6B8RKG1"/>
<reference evidence="3" key="1">
    <citation type="submission" date="2018-11" db="EMBL/GenBank/DDBJ databases">
        <title>Complete genome sequence of Paenibacillus sp. ML311-T8.</title>
        <authorList>
            <person name="Nam Y.-D."/>
            <person name="Kang J."/>
            <person name="Chung W.-H."/>
            <person name="Park Y.S."/>
        </authorList>
    </citation>
    <scope>NUCLEOTIDE SEQUENCE [LARGE SCALE GENOMIC DNA]</scope>
    <source>
        <strain evidence="3">ML311-T8</strain>
    </source>
</reference>
<keyword evidence="3" id="KW-1185">Reference proteome</keyword>
<sequence length="341" mass="38523">MQELIGKIVKYDVMNNVGLVIIKANTPILQEHLDLAKRHRINTTDIILDNGIVFATSSSNPMSPINLMTRHVVDQSIRLFRSIEFNKEIPVAEIEKTILPTVQKISNDANIFNLFEAVRAKDDYTHQHNIGVAVLATLLGKWLKISGDDLATLSLAAILHDVGKVKIPVDLLNKVEKLTVEEYKIIQQHTVLGYQMLRETPELTHQIASVALQHHEKENGSGYPLGLKGNKIDLFSKIVTVADIFHAMSSKRPYHDPIPFHSIVKQMKEGIFGELEPQIVSVFLRNITRKLVGTQVVLMDGRIGEIVYINPHDELKPMVKINDLFIDLSKERHLHIKEIVC</sequence>
<feature type="domain" description="HD-GYP" evidence="1">
    <location>
        <begin position="103"/>
        <end position="299"/>
    </location>
</feature>
<protein>
    <submittedName>
        <fullName evidence="2">HD-GYP domain-containing protein</fullName>
    </submittedName>
</protein>
<dbReference type="InterPro" id="IPR006675">
    <property type="entry name" value="HDIG_dom"/>
</dbReference>
<proteinExistence type="predicted"/>
<dbReference type="NCBIfam" id="TIGR00277">
    <property type="entry name" value="HDIG"/>
    <property type="match status" value="1"/>
</dbReference>
<dbReference type="CDD" id="cd00077">
    <property type="entry name" value="HDc"/>
    <property type="match status" value="1"/>
</dbReference>
<evidence type="ECO:0000313" key="2">
    <source>
        <dbReference type="EMBL" id="QGQ95906.1"/>
    </source>
</evidence>
<dbReference type="SMART" id="SM00471">
    <property type="entry name" value="HDc"/>
    <property type="match status" value="1"/>
</dbReference>
<accession>A0A6B8RKG1</accession>
<name>A0A6B8RKG1_9BACL</name>
<evidence type="ECO:0000259" key="1">
    <source>
        <dbReference type="PROSITE" id="PS51832"/>
    </source>
</evidence>
<evidence type="ECO:0000313" key="3">
    <source>
        <dbReference type="Proteomes" id="UP000426246"/>
    </source>
</evidence>
<dbReference type="EMBL" id="CP034235">
    <property type="protein sequence ID" value="QGQ95906.1"/>
    <property type="molecule type" value="Genomic_DNA"/>
</dbReference>
<dbReference type="Gene3D" id="1.10.3210.10">
    <property type="entry name" value="Hypothetical protein af1432"/>
    <property type="match status" value="1"/>
</dbReference>
<dbReference type="KEGG" id="ppsc:EHS13_13980"/>
<dbReference type="Pfam" id="PF13487">
    <property type="entry name" value="HD_5"/>
    <property type="match status" value="1"/>
</dbReference>
<dbReference type="RefSeq" id="WP_155700940.1">
    <property type="nucleotide sequence ID" value="NZ_CP034235.1"/>
</dbReference>
<organism evidence="2 3">
    <name type="scientific">Paenibacillus psychroresistens</name>
    <dbReference type="NCBI Taxonomy" id="1778678"/>
    <lineage>
        <taxon>Bacteria</taxon>
        <taxon>Bacillati</taxon>
        <taxon>Bacillota</taxon>
        <taxon>Bacilli</taxon>
        <taxon>Bacillales</taxon>
        <taxon>Paenibacillaceae</taxon>
        <taxon>Paenibacillus</taxon>
    </lineage>
</organism>
<dbReference type="OrthoDB" id="9759601at2"/>
<gene>
    <name evidence="2" type="ORF">EHS13_13980</name>
</gene>
<dbReference type="Proteomes" id="UP000426246">
    <property type="component" value="Chromosome"/>
</dbReference>
<dbReference type="SUPFAM" id="SSF109604">
    <property type="entry name" value="HD-domain/PDEase-like"/>
    <property type="match status" value="1"/>
</dbReference>
<dbReference type="PROSITE" id="PS51832">
    <property type="entry name" value="HD_GYP"/>
    <property type="match status" value="1"/>
</dbReference>
<dbReference type="InterPro" id="IPR003607">
    <property type="entry name" value="HD/PDEase_dom"/>
</dbReference>